<evidence type="ECO:0000256" key="1">
    <source>
        <dbReference type="SAM" id="MobiDB-lite"/>
    </source>
</evidence>
<evidence type="ECO:0000313" key="2">
    <source>
        <dbReference type="EMBL" id="KAF3771111.1"/>
    </source>
</evidence>
<feature type="region of interest" description="Disordered" evidence="1">
    <location>
        <begin position="1"/>
        <end position="27"/>
    </location>
</feature>
<proteinExistence type="predicted"/>
<comment type="caution">
    <text evidence="2">The sequence shown here is derived from an EMBL/GenBank/DDBJ whole genome shotgun (WGS) entry which is preliminary data.</text>
</comment>
<organism evidence="2 3">
    <name type="scientific">Cryphonectria parasitica (strain ATCC 38755 / EP155)</name>
    <dbReference type="NCBI Taxonomy" id="660469"/>
    <lineage>
        <taxon>Eukaryota</taxon>
        <taxon>Fungi</taxon>
        <taxon>Dikarya</taxon>
        <taxon>Ascomycota</taxon>
        <taxon>Pezizomycotina</taxon>
        <taxon>Sordariomycetes</taxon>
        <taxon>Sordariomycetidae</taxon>
        <taxon>Diaporthales</taxon>
        <taxon>Cryphonectriaceae</taxon>
        <taxon>Cryphonectria-Endothia species complex</taxon>
        <taxon>Cryphonectria</taxon>
    </lineage>
</organism>
<dbReference type="GeneID" id="63842195"/>
<keyword evidence="3" id="KW-1185">Reference proteome</keyword>
<feature type="compositionally biased region" description="Basic and acidic residues" evidence="1">
    <location>
        <begin position="1"/>
        <end position="12"/>
    </location>
</feature>
<reference evidence="2" key="1">
    <citation type="journal article" date="2020" name="Phytopathology">
        <title>Genome sequence of the chestnut blight fungus Cryphonectria parasitica EP155: A fundamental resource for an archetypical invasive plant pathogen.</title>
        <authorList>
            <person name="Crouch J.A."/>
            <person name="Dawe A."/>
            <person name="Aerts A."/>
            <person name="Barry K."/>
            <person name="Churchill A.C.L."/>
            <person name="Grimwood J."/>
            <person name="Hillman B."/>
            <person name="Milgroom M.G."/>
            <person name="Pangilinan J."/>
            <person name="Smith M."/>
            <person name="Salamov A."/>
            <person name="Schmutz J."/>
            <person name="Yadav J."/>
            <person name="Grigoriev I.V."/>
            <person name="Nuss D."/>
        </authorList>
    </citation>
    <scope>NUCLEOTIDE SEQUENCE</scope>
    <source>
        <strain evidence="2">EP155</strain>
    </source>
</reference>
<evidence type="ECO:0000313" key="3">
    <source>
        <dbReference type="Proteomes" id="UP000803844"/>
    </source>
</evidence>
<dbReference type="AlphaFoldDB" id="A0A9P5CVH3"/>
<dbReference type="RefSeq" id="XP_040782072.1">
    <property type="nucleotide sequence ID" value="XM_040925066.1"/>
</dbReference>
<feature type="compositionally biased region" description="Polar residues" evidence="1">
    <location>
        <begin position="13"/>
        <end position="27"/>
    </location>
</feature>
<dbReference type="OrthoDB" id="10612393at2759"/>
<dbReference type="Proteomes" id="UP000803844">
    <property type="component" value="Unassembled WGS sequence"/>
</dbReference>
<sequence length="143" mass="16185">MSPSNQKDDKSATKLQSHSPAEISSSETVLEGVGAGSFFCPKIQRSGCSLLHKDPRGIRTPFDPNRRCSFRFVTEARYQKHLKDWHGVLLETMAEYFAEEYCGGVIPRRVPQEMPGAEHGVVDRKGIAEERDKTEDFELRLMN</sequence>
<protein>
    <submittedName>
        <fullName evidence="2">Uncharacterized protein</fullName>
    </submittedName>
</protein>
<gene>
    <name evidence="2" type="ORF">M406DRAFT_67443</name>
</gene>
<dbReference type="EMBL" id="MU032344">
    <property type="protein sequence ID" value="KAF3771111.1"/>
    <property type="molecule type" value="Genomic_DNA"/>
</dbReference>
<accession>A0A9P5CVH3</accession>
<name>A0A9P5CVH3_CRYP1</name>